<sequence>FEELLLPDVDAAEHREHQAEDERHGHGQQSAEQPVDHVFHQLKHGVASYPHFVEAVCGDGLRDDIFKTNLSDHTVAHTLSVNIVRISVQFRFVQLPLLQNGLYGSVELVVVHKHTGIHVFLLQTHVAGLSVHESCCDSALCAALSATPPRMESSAAGGRGDTRTSPESESQHRDTQELTAATVEHQLPGISQGHPGVPGLDIRTETIKVSDSKAEQNRCMLGIQSDWGIPGSE</sequence>
<name>A0A7J5Z0T6_DISMA</name>
<reference evidence="2 3" key="1">
    <citation type="submission" date="2020-03" db="EMBL/GenBank/DDBJ databases">
        <title>Dissostichus mawsoni Genome sequencing and assembly.</title>
        <authorList>
            <person name="Park H."/>
        </authorList>
    </citation>
    <scope>NUCLEOTIDE SEQUENCE [LARGE SCALE GENOMIC DNA]</scope>
    <source>
        <strain evidence="2">DM0001</strain>
        <tissue evidence="2">Muscle</tissue>
    </source>
</reference>
<organism evidence="2 3">
    <name type="scientific">Dissostichus mawsoni</name>
    <name type="common">Antarctic cod</name>
    <dbReference type="NCBI Taxonomy" id="36200"/>
    <lineage>
        <taxon>Eukaryota</taxon>
        <taxon>Metazoa</taxon>
        <taxon>Chordata</taxon>
        <taxon>Craniata</taxon>
        <taxon>Vertebrata</taxon>
        <taxon>Euteleostomi</taxon>
        <taxon>Actinopterygii</taxon>
        <taxon>Neopterygii</taxon>
        <taxon>Teleostei</taxon>
        <taxon>Neoteleostei</taxon>
        <taxon>Acanthomorphata</taxon>
        <taxon>Eupercaria</taxon>
        <taxon>Perciformes</taxon>
        <taxon>Notothenioidei</taxon>
        <taxon>Nototheniidae</taxon>
        <taxon>Dissostichus</taxon>
    </lineage>
</organism>
<feature type="non-terminal residue" evidence="2">
    <location>
        <position position="1"/>
    </location>
</feature>
<keyword evidence="3" id="KW-1185">Reference proteome</keyword>
<gene>
    <name evidence="2" type="ORF">F7725_023311</name>
</gene>
<dbReference type="Proteomes" id="UP000518266">
    <property type="component" value="Unassembled WGS sequence"/>
</dbReference>
<dbReference type="AlphaFoldDB" id="A0A7J5Z0T6"/>
<evidence type="ECO:0000313" key="3">
    <source>
        <dbReference type="Proteomes" id="UP000518266"/>
    </source>
</evidence>
<feature type="compositionally biased region" description="Basic and acidic residues" evidence="1">
    <location>
        <begin position="160"/>
        <end position="176"/>
    </location>
</feature>
<comment type="caution">
    <text evidence="2">The sequence shown here is derived from an EMBL/GenBank/DDBJ whole genome shotgun (WGS) entry which is preliminary data.</text>
</comment>
<protein>
    <submittedName>
        <fullName evidence="2">Uncharacterized protein</fullName>
    </submittedName>
</protein>
<proteinExistence type="predicted"/>
<evidence type="ECO:0000256" key="1">
    <source>
        <dbReference type="SAM" id="MobiDB-lite"/>
    </source>
</evidence>
<dbReference type="EMBL" id="JAAKFY010000007">
    <property type="protein sequence ID" value="KAF3855256.1"/>
    <property type="molecule type" value="Genomic_DNA"/>
</dbReference>
<accession>A0A7J5Z0T6</accession>
<feature type="region of interest" description="Disordered" evidence="1">
    <location>
        <begin position="149"/>
        <end position="177"/>
    </location>
</feature>
<evidence type="ECO:0000313" key="2">
    <source>
        <dbReference type="EMBL" id="KAF3855256.1"/>
    </source>
</evidence>